<dbReference type="EMBL" id="CACVBS010000035">
    <property type="protein sequence ID" value="CAA7262293.1"/>
    <property type="molecule type" value="Genomic_DNA"/>
</dbReference>
<dbReference type="OrthoDB" id="2269034at2759"/>
<evidence type="ECO:0000256" key="1">
    <source>
        <dbReference type="SAM" id="Coils"/>
    </source>
</evidence>
<keyword evidence="1" id="KW-0175">Coiled coil</keyword>
<feature type="coiled-coil region" evidence="1">
    <location>
        <begin position="79"/>
        <end position="109"/>
    </location>
</feature>
<feature type="domain" description="F-box" evidence="2">
    <location>
        <begin position="118"/>
        <end position="175"/>
    </location>
</feature>
<dbReference type="InterPro" id="IPR032675">
    <property type="entry name" value="LRR_dom_sf"/>
</dbReference>
<comment type="caution">
    <text evidence="3">The sequence shown here is derived from an EMBL/GenBank/DDBJ whole genome shotgun (WGS) entry which is preliminary data.</text>
</comment>
<accession>A0A8S0WHF3</accession>
<organism evidence="3 4">
    <name type="scientific">Cyclocybe aegerita</name>
    <name type="common">Black poplar mushroom</name>
    <name type="synonym">Agrocybe aegerita</name>
    <dbReference type="NCBI Taxonomy" id="1973307"/>
    <lineage>
        <taxon>Eukaryota</taxon>
        <taxon>Fungi</taxon>
        <taxon>Dikarya</taxon>
        <taxon>Basidiomycota</taxon>
        <taxon>Agaricomycotina</taxon>
        <taxon>Agaricomycetes</taxon>
        <taxon>Agaricomycetidae</taxon>
        <taxon>Agaricales</taxon>
        <taxon>Agaricineae</taxon>
        <taxon>Bolbitiaceae</taxon>
        <taxon>Cyclocybe</taxon>
    </lineage>
</organism>
<dbReference type="Proteomes" id="UP000467700">
    <property type="component" value="Unassembled WGS sequence"/>
</dbReference>
<evidence type="ECO:0000259" key="2">
    <source>
        <dbReference type="Pfam" id="PF12937"/>
    </source>
</evidence>
<reference evidence="3 4" key="1">
    <citation type="submission" date="2020-01" db="EMBL/GenBank/DDBJ databases">
        <authorList>
            <person name="Gupta K D."/>
        </authorList>
    </citation>
    <scope>NUCLEOTIDE SEQUENCE [LARGE SCALE GENOMIC DNA]</scope>
</reference>
<gene>
    <name evidence="3" type="ORF">AAE3_LOCUS4469</name>
</gene>
<evidence type="ECO:0000313" key="4">
    <source>
        <dbReference type="Proteomes" id="UP000467700"/>
    </source>
</evidence>
<dbReference type="SUPFAM" id="SSF52047">
    <property type="entry name" value="RNI-like"/>
    <property type="match status" value="1"/>
</dbReference>
<protein>
    <recommendedName>
        <fullName evidence="2">F-box domain-containing protein</fullName>
    </recommendedName>
</protein>
<dbReference type="Gene3D" id="3.80.10.10">
    <property type="entry name" value="Ribonuclease Inhibitor"/>
    <property type="match status" value="1"/>
</dbReference>
<name>A0A8S0WHF3_CYCAE</name>
<dbReference type="Gene3D" id="1.20.1280.50">
    <property type="match status" value="1"/>
</dbReference>
<evidence type="ECO:0000313" key="3">
    <source>
        <dbReference type="EMBL" id="CAA7262293.1"/>
    </source>
</evidence>
<sequence>MSVGMGQDVTIVVSEGVTTTLFNRDEDDFFEGLSARISDLQRPLVSPLEHLLENTTRYLPMPAEEIQIRHAISEASARLSEIDRAAVQIQRLLRDLERERTNVQEFANKYRVLIAPVWELPPEILSYIFTLALPLSPPSEISRRTLRPALVLAHVNQHWRNVALSTPQLWTNIYIDASTLQHELCIPRLLVKRSGDCPLTLHVRHHAPYSEEIAELLISLSPRWEHVSLDISIVMIEGLSRIQGHLPSLRSVEIKASLRWTDETPRAHLGFFSNAPLLRHVAIASPFIPDYRALPWHQLTSYDGPVSVVDIPRIFEVGPKLQECFIQPMRMTPGQILPTEPPEASAHSTLTSLHLSTGLLYNIFMQVHHLPAFPNLRRLFMYYDKRVITTNPSQTLVPLFAKSGAQLEELTFGVSTDTSTIRTCLIHTPELRVLQIHRVACDELLNFLTLPPEDETPLLPKLETLRLSGKVYFQARTVIKIIRARWAQSEEDRQHPNKRLKSIAILPPRHDKFEPEARKELLAFNEKGFTVVIRPLDRAAFRSRTPSSFC</sequence>
<keyword evidence="4" id="KW-1185">Reference proteome</keyword>
<dbReference type="Pfam" id="PF12937">
    <property type="entry name" value="F-box-like"/>
    <property type="match status" value="1"/>
</dbReference>
<dbReference type="InterPro" id="IPR001810">
    <property type="entry name" value="F-box_dom"/>
</dbReference>
<proteinExistence type="predicted"/>
<dbReference type="AlphaFoldDB" id="A0A8S0WHF3"/>